<comment type="caution">
    <text evidence="1">The sequence shown here is derived from an EMBL/GenBank/DDBJ whole genome shotgun (WGS) entry which is preliminary data.</text>
</comment>
<gene>
    <name evidence="1" type="ORF">CVO96_16635</name>
</gene>
<evidence type="ECO:0000313" key="1">
    <source>
        <dbReference type="EMBL" id="PNY79914.1"/>
    </source>
</evidence>
<dbReference type="AlphaFoldDB" id="A0A2K3UTP2"/>
<organism evidence="1 2">
    <name type="scientific">Deinococcus koreensis</name>
    <dbReference type="NCBI Taxonomy" id="2054903"/>
    <lineage>
        <taxon>Bacteria</taxon>
        <taxon>Thermotogati</taxon>
        <taxon>Deinococcota</taxon>
        <taxon>Deinococci</taxon>
        <taxon>Deinococcales</taxon>
        <taxon>Deinococcaceae</taxon>
        <taxon>Deinococcus</taxon>
    </lineage>
</organism>
<name>A0A2K3UTP2_9DEIO</name>
<evidence type="ECO:0000313" key="2">
    <source>
        <dbReference type="Proteomes" id="UP000236379"/>
    </source>
</evidence>
<dbReference type="OrthoDB" id="55409at2"/>
<protein>
    <submittedName>
        <fullName evidence="1">Uncharacterized protein</fullName>
    </submittedName>
</protein>
<keyword evidence="2" id="KW-1185">Reference proteome</keyword>
<dbReference type="Pfam" id="PF10134">
    <property type="entry name" value="RPA"/>
    <property type="match status" value="1"/>
</dbReference>
<dbReference type="EMBL" id="PPPD01000002">
    <property type="protein sequence ID" value="PNY79914.1"/>
    <property type="molecule type" value="Genomic_DNA"/>
</dbReference>
<sequence>MVCTAPRNSLVPHGVDNDILLGLVNAAILQGLPEDDTVRLTGRELLKLSGITPSARAYVNLHESLRRLQHTAYDVTDSWFDGLKQRWRSMSFSLIVKHWAEDNFKDVTNLGQWRAQTVLAIKLDDGLVKNIRAGHILPLDFELLSKLSQPLTRNLFRTLSFQRESGRDVPVLAYSVPLTVWAAHLGMHGLRLDTVLRSLKPAHEELVEVGFLKEVTFQGRGQARTVHYAFGTQGVMSADPETAALLARYGVSGGRSLILSQTHGQQAIQRAVSVLEALLQTSYRSKIRNRAGILMDIIESPERYDSILTREESSRAAAARAVLATSEPQTPERTAAAARVILVGQFDDTPVRRGLRDRAVNLYVSGHIRSLDLIGLLSATTDEAAANVAQWERAVLQV</sequence>
<dbReference type="Proteomes" id="UP000236379">
    <property type="component" value="Unassembled WGS sequence"/>
</dbReference>
<proteinExistence type="predicted"/>
<dbReference type="InterPro" id="IPR018777">
    <property type="entry name" value="Replication_initiator_prot_A"/>
</dbReference>
<reference evidence="1 2" key="1">
    <citation type="submission" date="2018-01" db="EMBL/GenBank/DDBJ databases">
        <title>Deinococcus koreensis sp. nov., a radiation-resistant bacterium isolated from river water.</title>
        <authorList>
            <person name="Choi A."/>
        </authorList>
    </citation>
    <scope>NUCLEOTIDE SEQUENCE [LARGE SCALE GENOMIC DNA]</scope>
    <source>
        <strain evidence="1 2">SJW1-2</strain>
    </source>
</reference>
<accession>A0A2K3UTP2</accession>